<protein>
    <submittedName>
        <fullName evidence="1">Uncharacterized protein</fullName>
    </submittedName>
</protein>
<dbReference type="RefSeq" id="WP_169527868.1">
    <property type="nucleotide sequence ID" value="NZ_JAAMPU010000107.1"/>
</dbReference>
<comment type="caution">
    <text evidence="1">The sequence shown here is derived from an EMBL/GenBank/DDBJ whole genome shotgun (WGS) entry which is preliminary data.</text>
</comment>
<dbReference type="EMBL" id="JAAMPU010000107">
    <property type="protein sequence ID" value="NMH28755.1"/>
    <property type="molecule type" value="Genomic_DNA"/>
</dbReference>
<evidence type="ECO:0000313" key="2">
    <source>
        <dbReference type="Proteomes" id="UP000712080"/>
    </source>
</evidence>
<proteinExistence type="predicted"/>
<dbReference type="Proteomes" id="UP000712080">
    <property type="component" value="Unassembled WGS sequence"/>
</dbReference>
<accession>A0A972JI92</accession>
<reference evidence="1" key="1">
    <citation type="submission" date="2020-02" db="EMBL/GenBank/DDBJ databases">
        <title>Flavobacterium sp. genome.</title>
        <authorList>
            <person name="Jung H.S."/>
            <person name="Baek J.H."/>
            <person name="Jeon C.O."/>
        </authorList>
    </citation>
    <scope>NUCLEOTIDE SEQUENCE</scope>
    <source>
        <strain evidence="1">SE-s28</strain>
    </source>
</reference>
<keyword evidence="2" id="KW-1185">Reference proteome</keyword>
<name>A0A972JI92_9FLAO</name>
<gene>
    <name evidence="1" type="ORF">G6047_11990</name>
</gene>
<evidence type="ECO:0000313" key="1">
    <source>
        <dbReference type="EMBL" id="NMH28755.1"/>
    </source>
</evidence>
<dbReference type="AlphaFoldDB" id="A0A972JI92"/>
<sequence length="126" mass="14874">MENIFNPIYRRDYLAGYSSAFNPHLEYNQDLYSEAYNSGFNLGRLEYENMNGHITDGIPLRILTRKTLEEFMLAGILGMRVDFHGYNAYQIEIINRWYQSGIEKYEPDFGFYLQDILEYNGIEIAD</sequence>
<organism evidence="1 2">
    <name type="scientific">Flavobacterium silvaticum</name>
    <dbReference type="NCBI Taxonomy" id="1852020"/>
    <lineage>
        <taxon>Bacteria</taxon>
        <taxon>Pseudomonadati</taxon>
        <taxon>Bacteroidota</taxon>
        <taxon>Flavobacteriia</taxon>
        <taxon>Flavobacteriales</taxon>
        <taxon>Flavobacteriaceae</taxon>
        <taxon>Flavobacterium</taxon>
    </lineage>
</organism>